<reference evidence="6 7" key="1">
    <citation type="journal article" date="2016" name="Nat. Commun.">
        <title>Thousands of microbial genomes shed light on interconnected biogeochemical processes in an aquifer system.</title>
        <authorList>
            <person name="Anantharaman K."/>
            <person name="Brown C.T."/>
            <person name="Hug L.A."/>
            <person name="Sharon I."/>
            <person name="Castelle C.J."/>
            <person name="Probst A.J."/>
            <person name="Thomas B.C."/>
            <person name="Singh A."/>
            <person name="Wilkins M.J."/>
            <person name="Karaoz U."/>
            <person name="Brodie E.L."/>
            <person name="Williams K.H."/>
            <person name="Hubbard S.S."/>
            <person name="Banfield J.F."/>
        </authorList>
    </citation>
    <scope>NUCLEOTIDE SEQUENCE [LARGE SCALE GENOMIC DNA]</scope>
</reference>
<organism evidence="6 7">
    <name type="scientific">Candidatus Falkowbacteria bacterium RIFOXYC2_FULL_48_21</name>
    <dbReference type="NCBI Taxonomy" id="1798005"/>
    <lineage>
        <taxon>Bacteria</taxon>
        <taxon>Candidatus Falkowiibacteriota</taxon>
    </lineage>
</organism>
<evidence type="ECO:0000313" key="6">
    <source>
        <dbReference type="EMBL" id="OGF37526.1"/>
    </source>
</evidence>
<dbReference type="Gene3D" id="1.10.287.310">
    <property type="match status" value="1"/>
</dbReference>
<dbReference type="GO" id="GO:0006412">
    <property type="term" value="P:translation"/>
    <property type="evidence" value="ECO:0007669"/>
    <property type="project" value="UniProtKB-UniRule"/>
</dbReference>
<protein>
    <recommendedName>
        <fullName evidence="4 5">Large ribosomal subunit protein uL29</fullName>
    </recommendedName>
</protein>
<name>A0A1F5TFK7_9BACT</name>
<dbReference type="AlphaFoldDB" id="A0A1F5TFK7"/>
<keyword evidence="3 5" id="KW-0687">Ribonucleoprotein</keyword>
<dbReference type="EMBL" id="MFGM01000020">
    <property type="protein sequence ID" value="OGF37526.1"/>
    <property type="molecule type" value="Genomic_DNA"/>
</dbReference>
<comment type="similarity">
    <text evidence="1 5">Belongs to the universal ribosomal protein uL29 family.</text>
</comment>
<dbReference type="NCBIfam" id="TIGR00012">
    <property type="entry name" value="L29"/>
    <property type="match status" value="1"/>
</dbReference>
<evidence type="ECO:0000256" key="1">
    <source>
        <dbReference type="ARBA" id="ARBA00009254"/>
    </source>
</evidence>
<evidence type="ECO:0000256" key="4">
    <source>
        <dbReference type="ARBA" id="ARBA00035204"/>
    </source>
</evidence>
<comment type="caution">
    <text evidence="6">The sequence shown here is derived from an EMBL/GenBank/DDBJ whole genome shotgun (WGS) entry which is preliminary data.</text>
</comment>
<keyword evidence="2 5" id="KW-0689">Ribosomal protein</keyword>
<evidence type="ECO:0000256" key="5">
    <source>
        <dbReference type="HAMAP-Rule" id="MF_00374"/>
    </source>
</evidence>
<gene>
    <name evidence="5" type="primary">rpmC</name>
    <name evidence="6" type="ORF">A2482_02425</name>
</gene>
<evidence type="ECO:0000256" key="3">
    <source>
        <dbReference type="ARBA" id="ARBA00023274"/>
    </source>
</evidence>
<evidence type="ECO:0000256" key="2">
    <source>
        <dbReference type="ARBA" id="ARBA00022980"/>
    </source>
</evidence>
<dbReference type="GO" id="GO:1990904">
    <property type="term" value="C:ribonucleoprotein complex"/>
    <property type="evidence" value="ECO:0007669"/>
    <property type="project" value="UniProtKB-KW"/>
</dbReference>
<accession>A0A1F5TFK7</accession>
<dbReference type="SUPFAM" id="SSF46561">
    <property type="entry name" value="Ribosomal protein L29 (L29p)"/>
    <property type="match status" value="1"/>
</dbReference>
<dbReference type="Pfam" id="PF00831">
    <property type="entry name" value="Ribosomal_L29"/>
    <property type="match status" value="1"/>
</dbReference>
<proteinExistence type="inferred from homology"/>
<dbReference type="GO" id="GO:0003735">
    <property type="term" value="F:structural constituent of ribosome"/>
    <property type="evidence" value="ECO:0007669"/>
    <property type="project" value="InterPro"/>
</dbReference>
<dbReference type="HAMAP" id="MF_00374">
    <property type="entry name" value="Ribosomal_uL29"/>
    <property type="match status" value="1"/>
</dbReference>
<evidence type="ECO:0000313" key="7">
    <source>
        <dbReference type="Proteomes" id="UP000178656"/>
    </source>
</evidence>
<dbReference type="InterPro" id="IPR001854">
    <property type="entry name" value="Ribosomal_uL29"/>
</dbReference>
<dbReference type="InterPro" id="IPR036049">
    <property type="entry name" value="Ribosomal_uL29_sf"/>
</dbReference>
<dbReference type="GO" id="GO:0005840">
    <property type="term" value="C:ribosome"/>
    <property type="evidence" value="ECO:0007669"/>
    <property type="project" value="UniProtKB-KW"/>
</dbReference>
<sequence>MKLLELKNKTTVELQKMYAEICDRRFDLQFKVASKQLKNVREIRDVKKTMARINTILKQRDNK</sequence>
<dbReference type="Proteomes" id="UP000178656">
    <property type="component" value="Unassembled WGS sequence"/>
</dbReference>